<evidence type="ECO:0000256" key="9">
    <source>
        <dbReference type="SAM" id="MobiDB-lite"/>
    </source>
</evidence>
<dbReference type="Proteomes" id="UP000799767">
    <property type="component" value="Unassembled WGS sequence"/>
</dbReference>
<dbReference type="PANTHER" id="PTHR24343">
    <property type="entry name" value="SERINE/THREONINE KINASE"/>
    <property type="match status" value="1"/>
</dbReference>
<dbReference type="Pfam" id="PF00069">
    <property type="entry name" value="Pkinase"/>
    <property type="match status" value="1"/>
</dbReference>
<keyword evidence="5 11" id="KW-0418">Kinase</keyword>
<evidence type="ECO:0000256" key="4">
    <source>
        <dbReference type="ARBA" id="ARBA00022741"/>
    </source>
</evidence>
<evidence type="ECO:0000256" key="7">
    <source>
        <dbReference type="ARBA" id="ARBA00047899"/>
    </source>
</evidence>
<dbReference type="PROSITE" id="PS00108">
    <property type="entry name" value="PROTEIN_KINASE_ST"/>
    <property type="match status" value="1"/>
</dbReference>
<dbReference type="GO" id="GO:0005829">
    <property type="term" value="C:cytosol"/>
    <property type="evidence" value="ECO:0007669"/>
    <property type="project" value="TreeGrafter"/>
</dbReference>
<keyword evidence="4" id="KW-0547">Nucleotide-binding</keyword>
<evidence type="ECO:0000256" key="3">
    <source>
        <dbReference type="ARBA" id="ARBA00022679"/>
    </source>
</evidence>
<dbReference type="SUPFAM" id="SSF56112">
    <property type="entry name" value="Protein kinase-like (PK-like)"/>
    <property type="match status" value="1"/>
</dbReference>
<feature type="region of interest" description="Disordered" evidence="9">
    <location>
        <begin position="404"/>
        <end position="423"/>
    </location>
</feature>
<comment type="catalytic activity">
    <reaction evidence="7">
        <text>L-threonyl-[protein] + ATP = O-phospho-L-threonyl-[protein] + ADP + H(+)</text>
        <dbReference type="Rhea" id="RHEA:46608"/>
        <dbReference type="Rhea" id="RHEA-COMP:11060"/>
        <dbReference type="Rhea" id="RHEA-COMP:11605"/>
        <dbReference type="ChEBI" id="CHEBI:15378"/>
        <dbReference type="ChEBI" id="CHEBI:30013"/>
        <dbReference type="ChEBI" id="CHEBI:30616"/>
        <dbReference type="ChEBI" id="CHEBI:61977"/>
        <dbReference type="ChEBI" id="CHEBI:456216"/>
        <dbReference type="EC" id="2.7.11.1"/>
    </reaction>
</comment>
<evidence type="ECO:0000259" key="10">
    <source>
        <dbReference type="PROSITE" id="PS50011"/>
    </source>
</evidence>
<organism evidence="11 12">
    <name type="scientific">Neohortaea acidophila</name>
    <dbReference type="NCBI Taxonomy" id="245834"/>
    <lineage>
        <taxon>Eukaryota</taxon>
        <taxon>Fungi</taxon>
        <taxon>Dikarya</taxon>
        <taxon>Ascomycota</taxon>
        <taxon>Pezizomycotina</taxon>
        <taxon>Dothideomycetes</taxon>
        <taxon>Dothideomycetidae</taxon>
        <taxon>Mycosphaerellales</taxon>
        <taxon>Teratosphaeriaceae</taxon>
        <taxon>Neohortaea</taxon>
    </lineage>
</organism>
<evidence type="ECO:0000313" key="11">
    <source>
        <dbReference type="EMBL" id="KAF2482835.1"/>
    </source>
</evidence>
<dbReference type="OrthoDB" id="4062651at2759"/>
<comment type="catalytic activity">
    <reaction evidence="8">
        <text>L-seryl-[protein] + ATP = O-phospho-L-seryl-[protein] + ADP + H(+)</text>
        <dbReference type="Rhea" id="RHEA:17989"/>
        <dbReference type="Rhea" id="RHEA-COMP:9863"/>
        <dbReference type="Rhea" id="RHEA-COMP:11604"/>
        <dbReference type="ChEBI" id="CHEBI:15378"/>
        <dbReference type="ChEBI" id="CHEBI:29999"/>
        <dbReference type="ChEBI" id="CHEBI:30616"/>
        <dbReference type="ChEBI" id="CHEBI:83421"/>
        <dbReference type="ChEBI" id="CHEBI:456216"/>
        <dbReference type="EC" id="2.7.11.1"/>
    </reaction>
</comment>
<evidence type="ECO:0000256" key="8">
    <source>
        <dbReference type="ARBA" id="ARBA00048679"/>
    </source>
</evidence>
<feature type="domain" description="Protein kinase" evidence="10">
    <location>
        <begin position="80"/>
        <end position="382"/>
    </location>
</feature>
<dbReference type="GO" id="GO:0030003">
    <property type="term" value="P:intracellular monoatomic cation homeostasis"/>
    <property type="evidence" value="ECO:0007669"/>
    <property type="project" value="TreeGrafter"/>
</dbReference>
<dbReference type="GeneID" id="54472222"/>
<dbReference type="RefSeq" id="XP_033589405.1">
    <property type="nucleotide sequence ID" value="XM_033731220.1"/>
</dbReference>
<reference evidence="11" key="1">
    <citation type="journal article" date="2020" name="Stud. Mycol.">
        <title>101 Dothideomycetes genomes: a test case for predicting lifestyles and emergence of pathogens.</title>
        <authorList>
            <person name="Haridas S."/>
            <person name="Albert R."/>
            <person name="Binder M."/>
            <person name="Bloem J."/>
            <person name="Labutti K."/>
            <person name="Salamov A."/>
            <person name="Andreopoulos B."/>
            <person name="Baker S."/>
            <person name="Barry K."/>
            <person name="Bills G."/>
            <person name="Bluhm B."/>
            <person name="Cannon C."/>
            <person name="Castanera R."/>
            <person name="Culley D."/>
            <person name="Daum C."/>
            <person name="Ezra D."/>
            <person name="Gonzalez J."/>
            <person name="Henrissat B."/>
            <person name="Kuo A."/>
            <person name="Liang C."/>
            <person name="Lipzen A."/>
            <person name="Lutzoni F."/>
            <person name="Magnuson J."/>
            <person name="Mondo S."/>
            <person name="Nolan M."/>
            <person name="Ohm R."/>
            <person name="Pangilinan J."/>
            <person name="Park H.-J."/>
            <person name="Ramirez L."/>
            <person name="Alfaro M."/>
            <person name="Sun H."/>
            <person name="Tritt A."/>
            <person name="Yoshinaga Y."/>
            <person name="Zwiers L.-H."/>
            <person name="Turgeon B."/>
            <person name="Goodwin S."/>
            <person name="Spatafora J."/>
            <person name="Crous P."/>
            <person name="Grigoriev I."/>
        </authorList>
    </citation>
    <scope>NUCLEOTIDE SEQUENCE</scope>
    <source>
        <strain evidence="11">CBS 113389</strain>
    </source>
</reference>
<dbReference type="InterPro" id="IPR008271">
    <property type="entry name" value="Ser/Thr_kinase_AS"/>
</dbReference>
<evidence type="ECO:0000256" key="1">
    <source>
        <dbReference type="ARBA" id="ARBA00012513"/>
    </source>
</evidence>
<dbReference type="Gene3D" id="1.10.510.10">
    <property type="entry name" value="Transferase(Phosphotransferase) domain 1"/>
    <property type="match status" value="1"/>
</dbReference>
<keyword evidence="12" id="KW-1185">Reference proteome</keyword>
<keyword evidence="2" id="KW-0723">Serine/threonine-protein kinase</keyword>
<accession>A0A6A6PSH8</accession>
<dbReference type="EC" id="2.7.11.1" evidence="1"/>
<dbReference type="SMART" id="SM00220">
    <property type="entry name" value="S_TKc"/>
    <property type="match status" value="1"/>
</dbReference>
<feature type="region of interest" description="Disordered" evidence="9">
    <location>
        <begin position="1"/>
        <end position="31"/>
    </location>
</feature>
<evidence type="ECO:0000256" key="5">
    <source>
        <dbReference type="ARBA" id="ARBA00022777"/>
    </source>
</evidence>
<evidence type="ECO:0000313" key="12">
    <source>
        <dbReference type="Proteomes" id="UP000799767"/>
    </source>
</evidence>
<proteinExistence type="predicted"/>
<protein>
    <recommendedName>
        <fullName evidence="1">non-specific serine/threonine protein kinase</fullName>
        <ecNumber evidence="1">2.7.11.1</ecNumber>
    </recommendedName>
</protein>
<evidence type="ECO:0000256" key="2">
    <source>
        <dbReference type="ARBA" id="ARBA00022527"/>
    </source>
</evidence>
<dbReference type="AlphaFoldDB" id="A0A6A6PSH8"/>
<evidence type="ECO:0000256" key="6">
    <source>
        <dbReference type="ARBA" id="ARBA00022840"/>
    </source>
</evidence>
<gene>
    <name evidence="11" type="ORF">BDY17DRAFT_252081</name>
</gene>
<dbReference type="EMBL" id="MU001636">
    <property type="protein sequence ID" value="KAF2482835.1"/>
    <property type="molecule type" value="Genomic_DNA"/>
</dbReference>
<keyword evidence="6" id="KW-0067">ATP-binding</keyword>
<keyword evidence="3" id="KW-0808">Transferase</keyword>
<dbReference type="PANTHER" id="PTHR24343:SF191">
    <property type="entry name" value="SERINE_THREONINE PROTEIN KINASE"/>
    <property type="match status" value="1"/>
</dbReference>
<dbReference type="GO" id="GO:0005524">
    <property type="term" value="F:ATP binding"/>
    <property type="evidence" value="ECO:0007669"/>
    <property type="project" value="UniProtKB-KW"/>
</dbReference>
<dbReference type="InterPro" id="IPR011009">
    <property type="entry name" value="Kinase-like_dom_sf"/>
</dbReference>
<dbReference type="PROSITE" id="PS50011">
    <property type="entry name" value="PROTEIN_KINASE_DOM"/>
    <property type="match status" value="1"/>
</dbReference>
<sequence length="423" mass="47865">MVRFAPGLDLPPAARPRRTSSAGTAGTGRRGSIYQRFQGGYTDGVDAGVGSKARTLSVAIPHELYVDECRLAEHFSVLSRAGKKDIGEGGAAVVHLMQSKTAGPGKVFAVKAFRDWEPDEELEREYVRKIKSEYAIAKSLEHPNIIQTYRLCHSDKKWFHVMEYCDLGDLNDLINKGYFSREDRNCMFKQLLRGVEYLHSRGIAHRDLKSENLLLTSTGCLKLADFGTAEVFSGMHPGLRGCRRQSLVKEEDEVRLCAPGLVGSRPYMAPEIIEHEDRYDPRAVDIWSCAIVYLTLCIGGTPWEFASTDVKNYNIFCSTWDTWYERYPDRLLTKERVLPAFAYTKQFAMLDDMGTKCLVMGMLHPDPSKRWSAKDVLESKTVVDYPCCQQDGYSDDIKTRQRKAMHNHCPPKPVKGSKFLKPK</sequence>
<dbReference type="InterPro" id="IPR000719">
    <property type="entry name" value="Prot_kinase_dom"/>
</dbReference>
<dbReference type="GO" id="GO:0004674">
    <property type="term" value="F:protein serine/threonine kinase activity"/>
    <property type="evidence" value="ECO:0007669"/>
    <property type="project" value="UniProtKB-KW"/>
</dbReference>
<name>A0A6A6PSH8_9PEZI</name>